<gene>
    <name evidence="12" type="ORF">EKH80_03985</name>
</gene>
<keyword evidence="4" id="KW-0902">Two-component regulatory system</keyword>
<evidence type="ECO:0000259" key="10">
    <source>
        <dbReference type="PROSITE" id="PS50110"/>
    </source>
</evidence>
<dbReference type="PROSITE" id="PS50110">
    <property type="entry name" value="RESPONSE_REGULATORY"/>
    <property type="match status" value="1"/>
</dbReference>
<evidence type="ECO:0000256" key="1">
    <source>
        <dbReference type="ARBA" id="ARBA00004496"/>
    </source>
</evidence>
<evidence type="ECO:0000256" key="9">
    <source>
        <dbReference type="PROSITE-ProRule" id="PRU01091"/>
    </source>
</evidence>
<evidence type="ECO:0000256" key="3">
    <source>
        <dbReference type="ARBA" id="ARBA00022553"/>
    </source>
</evidence>
<evidence type="ECO:0000259" key="11">
    <source>
        <dbReference type="PROSITE" id="PS51755"/>
    </source>
</evidence>
<evidence type="ECO:0000313" key="13">
    <source>
        <dbReference type="Proteomes" id="UP000274358"/>
    </source>
</evidence>
<organism evidence="12 13">
    <name type="scientific">Dyella choica</name>
    <dbReference type="NCBI Taxonomy" id="1927959"/>
    <lineage>
        <taxon>Bacteria</taxon>
        <taxon>Pseudomonadati</taxon>
        <taxon>Pseudomonadota</taxon>
        <taxon>Gammaproteobacteria</taxon>
        <taxon>Lysobacterales</taxon>
        <taxon>Rhodanobacteraceae</taxon>
        <taxon>Dyella</taxon>
    </lineage>
</organism>
<dbReference type="GO" id="GO:0006355">
    <property type="term" value="P:regulation of DNA-templated transcription"/>
    <property type="evidence" value="ECO:0007669"/>
    <property type="project" value="InterPro"/>
</dbReference>
<keyword evidence="2" id="KW-0963">Cytoplasm</keyword>
<dbReference type="InterPro" id="IPR001789">
    <property type="entry name" value="Sig_transdc_resp-reg_receiver"/>
</dbReference>
<dbReference type="AlphaFoldDB" id="A0A3S0R5X7"/>
<dbReference type="CDD" id="cd00383">
    <property type="entry name" value="trans_reg_C"/>
    <property type="match status" value="1"/>
</dbReference>
<evidence type="ECO:0000256" key="2">
    <source>
        <dbReference type="ARBA" id="ARBA00022490"/>
    </source>
</evidence>
<dbReference type="GO" id="GO:0005829">
    <property type="term" value="C:cytosol"/>
    <property type="evidence" value="ECO:0007669"/>
    <property type="project" value="TreeGrafter"/>
</dbReference>
<dbReference type="Pfam" id="PF00072">
    <property type="entry name" value="Response_reg"/>
    <property type="match status" value="1"/>
</dbReference>
<dbReference type="SUPFAM" id="SSF46894">
    <property type="entry name" value="C-terminal effector domain of the bipartite response regulators"/>
    <property type="match status" value="1"/>
</dbReference>
<evidence type="ECO:0000256" key="5">
    <source>
        <dbReference type="ARBA" id="ARBA00023015"/>
    </source>
</evidence>
<sequence length="252" mass="27875">MAVPPSPAPTPSPQAHMLVVDDEPEITQLLSRYFTTHGFRVSVASDGAQLRHLIGTESIDIVMLDLGLPGEDGLSLTRYLREHWQGPVIIVTGRGDSVDRVVGLELGADDYVTKPFDLRELLARVRSVLRRSSPPSPTRMPVPNSASRRFAFDGYVLDTQSHGLFGPHGESIDLTTGEFALLRVLVEHANKVLSRDQLMTHMHGRDAGPYDRSIDVQIGRLRRKIELDPASPQRIKSIRGAGYLFSPSVQRL</sequence>
<dbReference type="InterPro" id="IPR001867">
    <property type="entry name" value="OmpR/PhoB-type_DNA-bd"/>
</dbReference>
<evidence type="ECO:0000313" key="12">
    <source>
        <dbReference type="EMBL" id="RUL78968.1"/>
    </source>
</evidence>
<evidence type="ECO:0000256" key="6">
    <source>
        <dbReference type="ARBA" id="ARBA00023125"/>
    </source>
</evidence>
<reference evidence="12 13" key="1">
    <citation type="submission" date="2018-12" db="EMBL/GenBank/DDBJ databases">
        <title>Dyella dinghuensis sp. nov. DHOA06 and Dyella choica sp. nov. 4M-K27, isolated from forest soil.</title>
        <authorList>
            <person name="Qiu L.-H."/>
            <person name="Gao Z.-H."/>
        </authorList>
    </citation>
    <scope>NUCLEOTIDE SEQUENCE [LARGE SCALE GENOMIC DNA]</scope>
    <source>
        <strain evidence="12 13">4M-K27</strain>
    </source>
</reference>
<dbReference type="SMART" id="SM00862">
    <property type="entry name" value="Trans_reg_C"/>
    <property type="match status" value="1"/>
</dbReference>
<dbReference type="Gene3D" id="3.40.50.2300">
    <property type="match status" value="1"/>
</dbReference>
<dbReference type="OrthoDB" id="9802426at2"/>
<name>A0A3S0R5X7_9GAMM</name>
<feature type="modified residue" description="4-aspartylphosphate" evidence="8">
    <location>
        <position position="65"/>
    </location>
</feature>
<dbReference type="InterPro" id="IPR016032">
    <property type="entry name" value="Sig_transdc_resp-reg_C-effctor"/>
</dbReference>
<accession>A0A3S0R5X7</accession>
<dbReference type="SMART" id="SM00448">
    <property type="entry name" value="REC"/>
    <property type="match status" value="1"/>
</dbReference>
<dbReference type="InterPro" id="IPR011006">
    <property type="entry name" value="CheY-like_superfamily"/>
</dbReference>
<dbReference type="EMBL" id="RYYV01000002">
    <property type="protein sequence ID" value="RUL78968.1"/>
    <property type="molecule type" value="Genomic_DNA"/>
</dbReference>
<keyword evidence="13" id="KW-1185">Reference proteome</keyword>
<dbReference type="GO" id="GO:0000156">
    <property type="term" value="F:phosphorelay response regulator activity"/>
    <property type="evidence" value="ECO:0007669"/>
    <property type="project" value="TreeGrafter"/>
</dbReference>
<dbReference type="InterPro" id="IPR036388">
    <property type="entry name" value="WH-like_DNA-bd_sf"/>
</dbReference>
<dbReference type="GO" id="GO:0000976">
    <property type="term" value="F:transcription cis-regulatory region binding"/>
    <property type="evidence" value="ECO:0007669"/>
    <property type="project" value="TreeGrafter"/>
</dbReference>
<comment type="subcellular location">
    <subcellularLocation>
        <location evidence="1">Cytoplasm</location>
    </subcellularLocation>
</comment>
<dbReference type="GO" id="GO:0032993">
    <property type="term" value="C:protein-DNA complex"/>
    <property type="evidence" value="ECO:0007669"/>
    <property type="project" value="TreeGrafter"/>
</dbReference>
<dbReference type="Gene3D" id="1.10.10.10">
    <property type="entry name" value="Winged helix-like DNA-binding domain superfamily/Winged helix DNA-binding domain"/>
    <property type="match status" value="1"/>
</dbReference>
<keyword evidence="7" id="KW-0804">Transcription</keyword>
<comment type="caution">
    <text evidence="12">The sequence shown here is derived from an EMBL/GenBank/DDBJ whole genome shotgun (WGS) entry which is preliminary data.</text>
</comment>
<evidence type="ECO:0000256" key="4">
    <source>
        <dbReference type="ARBA" id="ARBA00023012"/>
    </source>
</evidence>
<dbReference type="PANTHER" id="PTHR48111:SF4">
    <property type="entry name" value="DNA-BINDING DUAL TRANSCRIPTIONAL REGULATOR OMPR"/>
    <property type="match status" value="1"/>
</dbReference>
<dbReference type="FunFam" id="1.10.10.10:FF:000099">
    <property type="entry name" value="Two-component system response regulator TorR"/>
    <property type="match status" value="1"/>
</dbReference>
<dbReference type="SUPFAM" id="SSF52172">
    <property type="entry name" value="CheY-like"/>
    <property type="match status" value="1"/>
</dbReference>
<protein>
    <submittedName>
        <fullName evidence="12">Response regulator</fullName>
    </submittedName>
</protein>
<dbReference type="Proteomes" id="UP000274358">
    <property type="component" value="Unassembled WGS sequence"/>
</dbReference>
<feature type="domain" description="OmpR/PhoB-type" evidence="11">
    <location>
        <begin position="147"/>
        <end position="247"/>
    </location>
</feature>
<feature type="DNA-binding region" description="OmpR/PhoB-type" evidence="9">
    <location>
        <begin position="147"/>
        <end position="247"/>
    </location>
</feature>
<keyword evidence="6 9" id="KW-0238">DNA-binding</keyword>
<dbReference type="Gene3D" id="6.10.250.690">
    <property type="match status" value="1"/>
</dbReference>
<dbReference type="InterPro" id="IPR039420">
    <property type="entry name" value="WalR-like"/>
</dbReference>
<evidence type="ECO:0000256" key="8">
    <source>
        <dbReference type="PROSITE-ProRule" id="PRU00169"/>
    </source>
</evidence>
<feature type="domain" description="Response regulatory" evidence="10">
    <location>
        <begin position="16"/>
        <end position="129"/>
    </location>
</feature>
<dbReference type="Pfam" id="PF00486">
    <property type="entry name" value="Trans_reg_C"/>
    <property type="match status" value="1"/>
</dbReference>
<proteinExistence type="predicted"/>
<dbReference type="PROSITE" id="PS51755">
    <property type="entry name" value="OMPR_PHOB"/>
    <property type="match status" value="1"/>
</dbReference>
<dbReference type="PANTHER" id="PTHR48111">
    <property type="entry name" value="REGULATOR OF RPOS"/>
    <property type="match status" value="1"/>
</dbReference>
<keyword evidence="5" id="KW-0805">Transcription regulation</keyword>
<evidence type="ECO:0000256" key="7">
    <source>
        <dbReference type="ARBA" id="ARBA00023163"/>
    </source>
</evidence>
<keyword evidence="3 8" id="KW-0597">Phosphoprotein</keyword>